<dbReference type="CDD" id="cd06221">
    <property type="entry name" value="sulfite_reductase_like"/>
    <property type="match status" value="1"/>
</dbReference>
<dbReference type="PANTHER" id="PTHR43513">
    <property type="entry name" value="DIHYDROOROTATE DEHYDROGENASE B (NAD(+)), ELECTRON TRANSFER SUBUNIT"/>
    <property type="match status" value="1"/>
</dbReference>
<dbReference type="InterPro" id="IPR017938">
    <property type="entry name" value="Riboflavin_synthase-like_b-brl"/>
</dbReference>
<dbReference type="EMBL" id="JBHTJT010000038">
    <property type="protein sequence ID" value="MFD0981348.1"/>
    <property type="molecule type" value="Genomic_DNA"/>
</dbReference>
<dbReference type="InterPro" id="IPR017927">
    <property type="entry name" value="FAD-bd_FR_type"/>
</dbReference>
<dbReference type="Gene3D" id="3.40.50.80">
    <property type="entry name" value="Nucleotide-binding domain of ferredoxin-NADP reductase (FNR) module"/>
    <property type="match status" value="1"/>
</dbReference>
<dbReference type="PIRSF" id="PIRSF006816">
    <property type="entry name" value="Cyc3_hyd_g"/>
    <property type="match status" value="1"/>
</dbReference>
<name>A0ABW3IV94_9RHOB</name>
<evidence type="ECO:0000313" key="3">
    <source>
        <dbReference type="Proteomes" id="UP001597108"/>
    </source>
</evidence>
<protein>
    <submittedName>
        <fullName evidence="2">FAD/NAD(P)-binding protein</fullName>
    </submittedName>
</protein>
<dbReference type="InterPro" id="IPR001709">
    <property type="entry name" value="Flavoprot_Pyr_Nucl_cyt_Rdtase"/>
</dbReference>
<dbReference type="InterPro" id="IPR019480">
    <property type="entry name" value="Dihydroorotate_DH_Fe-S-bd"/>
</dbReference>
<dbReference type="RefSeq" id="WP_386076283.1">
    <property type="nucleotide sequence ID" value="NZ_JBHTJT010000038.1"/>
</dbReference>
<dbReference type="InterPro" id="IPR050353">
    <property type="entry name" value="PyrK_electron_transfer"/>
</dbReference>
<dbReference type="PRINTS" id="PR00406">
    <property type="entry name" value="CYTB5RDTASE"/>
</dbReference>
<sequence>MTLPLPDPMLPMRFRVVERFDEQPGVASLALVPVEDAMPLYRPGQFNMLYAFGIGEAAISISGDPHEHGWMVHTIREVGAVSRALARIHPGGMLGLRGPFGAHWPLRRQSGRHLLFVAGGLGLAPLRPAILQTLREKTRYASLTLVCGARGPEQMLYRDEVDGWARQPGMDVLRIVDHANAGWTGRVGVVTTLLGAALGPHDPESVSAFVCGPEIMMRFTARDLAIAGVPRDRIWLSMERNMKCAIGRCGRCQWGPDFVCRDGPVLPYDRVDRRLAIKEL</sequence>
<keyword evidence="3" id="KW-1185">Reference proteome</keyword>
<feature type="domain" description="FAD-binding FR-type" evidence="1">
    <location>
        <begin position="9"/>
        <end position="106"/>
    </location>
</feature>
<proteinExistence type="predicted"/>
<evidence type="ECO:0000259" key="1">
    <source>
        <dbReference type="PROSITE" id="PS51384"/>
    </source>
</evidence>
<organism evidence="2 3">
    <name type="scientific">Tropicimonas aquimaris</name>
    <dbReference type="NCBI Taxonomy" id="914152"/>
    <lineage>
        <taxon>Bacteria</taxon>
        <taxon>Pseudomonadati</taxon>
        <taxon>Pseudomonadota</taxon>
        <taxon>Alphaproteobacteria</taxon>
        <taxon>Rhodobacterales</taxon>
        <taxon>Roseobacteraceae</taxon>
        <taxon>Tropicimonas</taxon>
    </lineage>
</organism>
<dbReference type="PRINTS" id="PR00371">
    <property type="entry name" value="FPNCR"/>
</dbReference>
<dbReference type="PROSITE" id="PS51384">
    <property type="entry name" value="FAD_FR"/>
    <property type="match status" value="1"/>
</dbReference>
<dbReference type="InterPro" id="IPR001433">
    <property type="entry name" value="OxRdtase_FAD/NAD-bd"/>
</dbReference>
<dbReference type="Gene3D" id="2.40.30.10">
    <property type="entry name" value="Translation factors"/>
    <property type="match status" value="1"/>
</dbReference>
<gene>
    <name evidence="2" type="ORF">ACFQ2S_17055</name>
</gene>
<reference evidence="3" key="1">
    <citation type="journal article" date="2019" name="Int. J. Syst. Evol. Microbiol.">
        <title>The Global Catalogue of Microorganisms (GCM) 10K type strain sequencing project: providing services to taxonomists for standard genome sequencing and annotation.</title>
        <authorList>
            <consortium name="The Broad Institute Genomics Platform"/>
            <consortium name="The Broad Institute Genome Sequencing Center for Infectious Disease"/>
            <person name="Wu L."/>
            <person name="Ma J."/>
        </authorList>
    </citation>
    <scope>NUCLEOTIDE SEQUENCE [LARGE SCALE GENOMIC DNA]</scope>
    <source>
        <strain evidence="3">CCUG 60524</strain>
    </source>
</reference>
<accession>A0ABW3IV94</accession>
<dbReference type="Proteomes" id="UP001597108">
    <property type="component" value="Unassembled WGS sequence"/>
</dbReference>
<dbReference type="SUPFAM" id="SSF52343">
    <property type="entry name" value="Ferredoxin reductase-like, C-terminal NADP-linked domain"/>
    <property type="match status" value="1"/>
</dbReference>
<dbReference type="Pfam" id="PF00175">
    <property type="entry name" value="NAD_binding_1"/>
    <property type="match status" value="1"/>
</dbReference>
<dbReference type="SUPFAM" id="SSF63380">
    <property type="entry name" value="Riboflavin synthase domain-like"/>
    <property type="match status" value="1"/>
</dbReference>
<dbReference type="PANTHER" id="PTHR43513:SF1">
    <property type="entry name" value="ANAEROBIC SULFITE REDUCTASE SUBUNIT B"/>
    <property type="match status" value="1"/>
</dbReference>
<dbReference type="InterPro" id="IPR012165">
    <property type="entry name" value="Cyt_c3_hydrogenase_gsu"/>
</dbReference>
<dbReference type="Pfam" id="PF10418">
    <property type="entry name" value="DHODB_Fe-S_bind"/>
    <property type="match status" value="1"/>
</dbReference>
<evidence type="ECO:0000313" key="2">
    <source>
        <dbReference type="EMBL" id="MFD0981348.1"/>
    </source>
</evidence>
<comment type="caution">
    <text evidence="2">The sequence shown here is derived from an EMBL/GenBank/DDBJ whole genome shotgun (WGS) entry which is preliminary data.</text>
</comment>
<dbReference type="InterPro" id="IPR039261">
    <property type="entry name" value="FNR_nucleotide-bd"/>
</dbReference>